<keyword evidence="3" id="KW-1185">Reference proteome</keyword>
<organism evidence="2 3">
    <name type="scientific">Anthostomella pinea</name>
    <dbReference type="NCBI Taxonomy" id="933095"/>
    <lineage>
        <taxon>Eukaryota</taxon>
        <taxon>Fungi</taxon>
        <taxon>Dikarya</taxon>
        <taxon>Ascomycota</taxon>
        <taxon>Pezizomycotina</taxon>
        <taxon>Sordariomycetes</taxon>
        <taxon>Xylariomycetidae</taxon>
        <taxon>Xylariales</taxon>
        <taxon>Xylariaceae</taxon>
        <taxon>Anthostomella</taxon>
    </lineage>
</organism>
<evidence type="ECO:0000313" key="2">
    <source>
        <dbReference type="EMBL" id="CAJ2512212.1"/>
    </source>
</evidence>
<feature type="region of interest" description="Disordered" evidence="1">
    <location>
        <begin position="164"/>
        <end position="199"/>
    </location>
</feature>
<protein>
    <submittedName>
        <fullName evidence="2">Uu.00g052270.m01.CDS01</fullName>
    </submittedName>
</protein>
<accession>A0AAI8YM10</accession>
<name>A0AAI8YM10_9PEZI</name>
<evidence type="ECO:0000256" key="1">
    <source>
        <dbReference type="SAM" id="MobiDB-lite"/>
    </source>
</evidence>
<comment type="caution">
    <text evidence="2">The sequence shown here is derived from an EMBL/GenBank/DDBJ whole genome shotgun (WGS) entry which is preliminary data.</text>
</comment>
<sequence>MFPCNIPDLPANRDDILCQNCRKKHDPRFCIGPLKDGRTNVCVRCGTKGHLFEVCCFDNEDVDDRHDFLYYPRQNLAPAATKVDRTDIEAVPGRHFMPVLTRDIAQAQDEERRERHKAREVALTKRDIAAGRWTEKQGRIKIKRWYYKVDWENRPPLHIEALMRPEDADPNQVDMHRVPLPSQPYLDENGTKVKKEEDE</sequence>
<feature type="compositionally biased region" description="Basic and acidic residues" evidence="1">
    <location>
        <begin position="189"/>
        <end position="199"/>
    </location>
</feature>
<dbReference type="Proteomes" id="UP001295740">
    <property type="component" value="Unassembled WGS sequence"/>
</dbReference>
<evidence type="ECO:0000313" key="3">
    <source>
        <dbReference type="Proteomes" id="UP001295740"/>
    </source>
</evidence>
<proteinExistence type="predicted"/>
<reference evidence="2" key="1">
    <citation type="submission" date="2023-10" db="EMBL/GenBank/DDBJ databases">
        <authorList>
            <person name="Hackl T."/>
        </authorList>
    </citation>
    <scope>NUCLEOTIDE SEQUENCE</scope>
</reference>
<dbReference type="EMBL" id="CAUWAG010000019">
    <property type="protein sequence ID" value="CAJ2512212.1"/>
    <property type="molecule type" value="Genomic_DNA"/>
</dbReference>
<dbReference type="AlphaFoldDB" id="A0AAI8YM10"/>
<gene>
    <name evidence="2" type="ORF">KHLLAP_LOCUS12680</name>
</gene>